<name>A0A401SE60_CHIPU</name>
<dbReference type="EMBL" id="BEZZ01000215">
    <property type="protein sequence ID" value="GCC28685.1"/>
    <property type="molecule type" value="Genomic_DNA"/>
</dbReference>
<evidence type="ECO:0000313" key="1">
    <source>
        <dbReference type="EMBL" id="GCC28685.1"/>
    </source>
</evidence>
<sequence>MESGESVKKISRWIKQQQIKASNKCENLSWFLPILGLRYTRGSLQLLSDSCARFVFPLFAPGLTTE</sequence>
<reference evidence="1 2" key="1">
    <citation type="journal article" date="2018" name="Nat. Ecol. Evol.">
        <title>Shark genomes provide insights into elasmobranch evolution and the origin of vertebrates.</title>
        <authorList>
            <person name="Hara Y"/>
            <person name="Yamaguchi K"/>
            <person name="Onimaru K"/>
            <person name="Kadota M"/>
            <person name="Koyanagi M"/>
            <person name="Keeley SD"/>
            <person name="Tatsumi K"/>
            <person name="Tanaka K"/>
            <person name="Motone F"/>
            <person name="Kageyama Y"/>
            <person name="Nozu R"/>
            <person name="Adachi N"/>
            <person name="Nishimura O"/>
            <person name="Nakagawa R"/>
            <person name="Tanegashima C"/>
            <person name="Kiyatake I"/>
            <person name="Matsumoto R"/>
            <person name="Murakumo K"/>
            <person name="Nishida K"/>
            <person name="Terakita A"/>
            <person name="Kuratani S"/>
            <person name="Sato K"/>
            <person name="Hyodo S Kuraku.S."/>
        </authorList>
    </citation>
    <scope>NUCLEOTIDE SEQUENCE [LARGE SCALE GENOMIC DNA]</scope>
</reference>
<evidence type="ECO:0000313" key="2">
    <source>
        <dbReference type="Proteomes" id="UP000287033"/>
    </source>
</evidence>
<comment type="caution">
    <text evidence="1">The sequence shown here is derived from an EMBL/GenBank/DDBJ whole genome shotgun (WGS) entry which is preliminary data.</text>
</comment>
<accession>A0A401SE60</accession>
<proteinExistence type="predicted"/>
<dbReference type="AlphaFoldDB" id="A0A401SE60"/>
<protein>
    <submittedName>
        <fullName evidence="1">Uncharacterized protein</fullName>
    </submittedName>
</protein>
<organism evidence="1 2">
    <name type="scientific">Chiloscyllium punctatum</name>
    <name type="common">Brownbanded bambooshark</name>
    <name type="synonym">Hemiscyllium punctatum</name>
    <dbReference type="NCBI Taxonomy" id="137246"/>
    <lineage>
        <taxon>Eukaryota</taxon>
        <taxon>Metazoa</taxon>
        <taxon>Chordata</taxon>
        <taxon>Craniata</taxon>
        <taxon>Vertebrata</taxon>
        <taxon>Chondrichthyes</taxon>
        <taxon>Elasmobranchii</taxon>
        <taxon>Galeomorphii</taxon>
        <taxon>Galeoidea</taxon>
        <taxon>Orectolobiformes</taxon>
        <taxon>Hemiscylliidae</taxon>
        <taxon>Chiloscyllium</taxon>
    </lineage>
</organism>
<keyword evidence="2" id="KW-1185">Reference proteome</keyword>
<dbReference type="Proteomes" id="UP000287033">
    <property type="component" value="Unassembled WGS sequence"/>
</dbReference>
<gene>
    <name evidence="1" type="ORF">chiPu_0007117</name>
</gene>